<dbReference type="Proteomes" id="UP000652760">
    <property type="component" value="Unassembled WGS sequence"/>
</dbReference>
<keyword evidence="3" id="KW-1185">Reference proteome</keyword>
<feature type="region of interest" description="Disordered" evidence="1">
    <location>
        <begin position="103"/>
        <end position="128"/>
    </location>
</feature>
<proteinExistence type="predicted"/>
<evidence type="ECO:0000313" key="3">
    <source>
        <dbReference type="Proteomes" id="UP000652760"/>
    </source>
</evidence>
<accession>A0ABS1FGH6</accession>
<sequence>MEKARRVDYWPDEVIAGVAGQLDPEEFGVYWMVCTLIYSRGGKIKDDPEWIARIFRKTSARTIRAVLNRLENSAKLVRVDGELVVNRCQTELERTLNRTRTWRENGTFGGRPSKENNNIGKPNGFSDKEATENRAFNYQPATSNQQQEEGQDPPGQPSRYAFEGRVIRLNQKDLDGWRAAFHAIPDLPAELTSIDGWLSDQPAGKRRNWFNAVSGMLNRKHQELLQKRPAGAKPLPQLSDALKRGVY</sequence>
<dbReference type="Pfam" id="PF07120">
    <property type="entry name" value="DUF1376"/>
    <property type="match status" value="1"/>
</dbReference>
<evidence type="ECO:0000313" key="2">
    <source>
        <dbReference type="EMBL" id="MBK1842433.1"/>
    </source>
</evidence>
<dbReference type="RefSeq" id="WP_200199097.1">
    <property type="nucleotide sequence ID" value="NZ_JAENHM010000087.1"/>
</dbReference>
<reference evidence="3" key="1">
    <citation type="submission" date="2021-01" db="EMBL/GenBank/DDBJ databases">
        <title>Genome public.</title>
        <authorList>
            <person name="Liu C."/>
            <person name="Sun Q."/>
        </authorList>
    </citation>
    <scope>NUCLEOTIDE SEQUENCE [LARGE SCALE GENOMIC DNA]</scope>
    <source>
        <strain evidence="3">YIM B02556</strain>
    </source>
</reference>
<name>A0ABS1FGH6_9PROT</name>
<organism evidence="2 3">
    <name type="scientific">Azospirillum endophyticum</name>
    <dbReference type="NCBI Taxonomy" id="2800326"/>
    <lineage>
        <taxon>Bacteria</taxon>
        <taxon>Pseudomonadati</taxon>
        <taxon>Pseudomonadota</taxon>
        <taxon>Alphaproteobacteria</taxon>
        <taxon>Rhodospirillales</taxon>
        <taxon>Azospirillaceae</taxon>
        <taxon>Azospirillum</taxon>
    </lineage>
</organism>
<gene>
    <name evidence="2" type="ORF">JHL17_34065</name>
</gene>
<feature type="region of interest" description="Disordered" evidence="1">
    <location>
        <begin position="140"/>
        <end position="159"/>
    </location>
</feature>
<dbReference type="InterPro" id="IPR010781">
    <property type="entry name" value="DUF1376"/>
</dbReference>
<dbReference type="EMBL" id="JAENHM010000087">
    <property type="protein sequence ID" value="MBK1842433.1"/>
    <property type="molecule type" value="Genomic_DNA"/>
</dbReference>
<protein>
    <submittedName>
        <fullName evidence="2">DUF1376 domain-containing protein</fullName>
    </submittedName>
</protein>
<comment type="caution">
    <text evidence="2">The sequence shown here is derived from an EMBL/GenBank/DDBJ whole genome shotgun (WGS) entry which is preliminary data.</text>
</comment>
<evidence type="ECO:0000256" key="1">
    <source>
        <dbReference type="SAM" id="MobiDB-lite"/>
    </source>
</evidence>